<protein>
    <recommendedName>
        <fullName evidence="3">DUF4304 domain-containing protein</fullName>
    </recommendedName>
</protein>
<proteinExistence type="predicted"/>
<evidence type="ECO:0008006" key="3">
    <source>
        <dbReference type="Google" id="ProtNLM"/>
    </source>
</evidence>
<name>A0ABN8H3E5_9BACL</name>
<gene>
    <name evidence="1" type="ORF">PAECIP111893_05345</name>
</gene>
<dbReference type="RefSeq" id="WP_236347722.1">
    <property type="nucleotide sequence ID" value="NZ_CAKMMF010000067.1"/>
</dbReference>
<accession>A0ABN8H3E5</accession>
<evidence type="ECO:0000313" key="1">
    <source>
        <dbReference type="EMBL" id="CAH1226572.1"/>
    </source>
</evidence>
<reference evidence="1" key="1">
    <citation type="submission" date="2022-01" db="EMBL/GenBank/DDBJ databases">
        <authorList>
            <person name="Criscuolo A."/>
        </authorList>
    </citation>
    <scope>NUCLEOTIDE SEQUENCE</scope>
    <source>
        <strain evidence="1">CIP111893</strain>
    </source>
</reference>
<evidence type="ECO:0000313" key="2">
    <source>
        <dbReference type="Proteomes" id="UP000838686"/>
    </source>
</evidence>
<dbReference type="EMBL" id="CAKMMF010000067">
    <property type="protein sequence ID" value="CAH1226572.1"/>
    <property type="molecule type" value="Genomic_DNA"/>
</dbReference>
<organism evidence="1 2">
    <name type="scientific">Paenibacillus plantiphilus</name>
    <dbReference type="NCBI Taxonomy" id="2905650"/>
    <lineage>
        <taxon>Bacteria</taxon>
        <taxon>Bacillati</taxon>
        <taxon>Bacillota</taxon>
        <taxon>Bacilli</taxon>
        <taxon>Bacillales</taxon>
        <taxon>Paenibacillaceae</taxon>
        <taxon>Paenibacillus</taxon>
    </lineage>
</organism>
<comment type="caution">
    <text evidence="1">The sequence shown here is derived from an EMBL/GenBank/DDBJ whole genome shotgun (WGS) entry which is preliminary data.</text>
</comment>
<dbReference type="Proteomes" id="UP000838686">
    <property type="component" value="Unassembled WGS sequence"/>
</dbReference>
<keyword evidence="2" id="KW-1185">Reference proteome</keyword>
<sequence>MKANEVFDNVCSLISEKYTDSGWKYSKSNHWMTKKDKNFMYKVFFYTSWNNISDKNVAFYGECAIIPLKSKDKIFHINTRQCNVPSGQLYWNIANKGNWDCAVKEFTNWLDSVFIQIVECCMNDLDNFVKQVTVKGFYPPNGYVVDISFIITYGSHELAEEATKRYYASLDESIKKEFKENYESMINGNKAVSAYGNNMMRNYSNFRSIVENKIVVII</sequence>